<dbReference type="EMBL" id="QXFU01001258">
    <property type="protein sequence ID" value="KAE9006558.1"/>
    <property type="molecule type" value="Genomic_DNA"/>
</dbReference>
<protein>
    <recommendedName>
        <fullName evidence="1">Peptidase S74 domain-containing protein</fullName>
    </recommendedName>
</protein>
<sequence length="502" mass="52628">MSITGTLQTATQSNITSLGTLSGLSIDGSLVFSGANRSITGLNSLSATSLTGTLQTAAQTNITSLGTLSGLTIGGNLTFTGASRSITGLASLSATSITGTLQTASQTNITSLGALTGLTIDGSLSFTGSFRSISGVSSISVVSSISSSIGNFGSIQINNSTIITSTPSITNVVDITCAGYLNAFAGIKLNSVAFVDASRNISAATLATTGDITIEGSINGFLAYGNQSAITNVGSLNELGIHSTPTNEYFTITGSGLDYLDGSYTRMMTLKGSNATPVQFQIEVNNGTNATSSNATWIGNYTNNDIRFGINNTTAMILTTTNRLGVGTSSPSAPLHIVGSNNFVFGAGGTTVYRLRTDNGITESALGPITYSVAAIFGGYISCSAMAMTSDRRLKRNIIDCPIDRIKILYDNVSVKLYDWIESENRPGQEVGLIAQDLVSARLTDLISIFYRDDIEEGSDLNLEPAKQQLNVDYSRISAYNMRMIQHLMQEIAEIKSRLANI</sequence>
<comment type="caution">
    <text evidence="3">The sequence shown here is derived from an EMBL/GenBank/DDBJ whole genome shotgun (WGS) entry which is preliminary data.</text>
</comment>
<reference evidence="4 5" key="1">
    <citation type="submission" date="2018-09" db="EMBL/GenBank/DDBJ databases">
        <title>Genomic investigation of the strawberry pathogen Phytophthora fragariae indicates pathogenicity is determined by transcriptional variation in three key races.</title>
        <authorList>
            <person name="Adams T.M."/>
            <person name="Armitage A.D."/>
            <person name="Sobczyk M.K."/>
            <person name="Bates H.J."/>
            <person name="Dunwell J.M."/>
            <person name="Nellist C.F."/>
            <person name="Harrison R.J."/>
        </authorList>
    </citation>
    <scope>NUCLEOTIDE SEQUENCE [LARGE SCALE GENOMIC DNA]</scope>
    <source>
        <strain evidence="3 4">SCRP249</strain>
        <strain evidence="2 5">SCRP324</strain>
    </source>
</reference>
<dbReference type="Proteomes" id="UP000429607">
    <property type="component" value="Unassembled WGS sequence"/>
</dbReference>
<dbReference type="PROSITE" id="PS51688">
    <property type="entry name" value="ICA"/>
    <property type="match status" value="1"/>
</dbReference>
<organism evidence="3 4">
    <name type="scientific">Phytophthora rubi</name>
    <dbReference type="NCBI Taxonomy" id="129364"/>
    <lineage>
        <taxon>Eukaryota</taxon>
        <taxon>Sar</taxon>
        <taxon>Stramenopiles</taxon>
        <taxon>Oomycota</taxon>
        <taxon>Peronosporomycetes</taxon>
        <taxon>Peronosporales</taxon>
        <taxon>Peronosporaceae</taxon>
        <taxon>Phytophthora</taxon>
    </lineage>
</organism>
<dbReference type="OrthoDB" id="114608at2759"/>
<dbReference type="InterPro" id="IPR030392">
    <property type="entry name" value="S74_ICA"/>
</dbReference>
<feature type="domain" description="Peptidase S74" evidence="1">
    <location>
        <begin position="390"/>
        <end position="499"/>
    </location>
</feature>
<name>A0A6A3L366_9STRA</name>
<accession>A0A6A3L366</accession>
<evidence type="ECO:0000313" key="5">
    <source>
        <dbReference type="Proteomes" id="UP000435112"/>
    </source>
</evidence>
<evidence type="ECO:0000313" key="3">
    <source>
        <dbReference type="EMBL" id="KAE9010093.1"/>
    </source>
</evidence>
<dbReference type="Proteomes" id="UP000435112">
    <property type="component" value="Unassembled WGS sequence"/>
</dbReference>
<proteinExistence type="predicted"/>
<evidence type="ECO:0000313" key="2">
    <source>
        <dbReference type="EMBL" id="KAE9006558.1"/>
    </source>
</evidence>
<dbReference type="EMBL" id="QXFV01001274">
    <property type="protein sequence ID" value="KAE9010093.1"/>
    <property type="molecule type" value="Genomic_DNA"/>
</dbReference>
<evidence type="ECO:0000259" key="1">
    <source>
        <dbReference type="PROSITE" id="PS51688"/>
    </source>
</evidence>
<dbReference type="AlphaFoldDB" id="A0A6A3L366"/>
<evidence type="ECO:0000313" key="4">
    <source>
        <dbReference type="Proteomes" id="UP000429607"/>
    </source>
</evidence>
<dbReference type="Pfam" id="PF13884">
    <property type="entry name" value="Peptidase_S74"/>
    <property type="match status" value="1"/>
</dbReference>
<gene>
    <name evidence="3" type="ORF">PR001_g16272</name>
    <name evidence="2" type="ORF">PR002_g16454</name>
</gene>